<dbReference type="Pfam" id="PF13573">
    <property type="entry name" value="SprB"/>
    <property type="match status" value="2"/>
</dbReference>
<proteinExistence type="predicted"/>
<dbReference type="NCBIfam" id="NF033708">
    <property type="entry name" value="T9SS_Cterm_ChiA"/>
    <property type="match status" value="1"/>
</dbReference>
<feature type="domain" description="Ig-like" evidence="1">
    <location>
        <begin position="287"/>
        <end position="377"/>
    </location>
</feature>
<dbReference type="Proteomes" id="UP000244193">
    <property type="component" value="Chromosome"/>
</dbReference>
<dbReference type="AlphaFoldDB" id="A0A2S0RE93"/>
<evidence type="ECO:0000313" key="2">
    <source>
        <dbReference type="EMBL" id="AWA29431.1"/>
    </source>
</evidence>
<dbReference type="InterPro" id="IPR036179">
    <property type="entry name" value="Ig-like_dom_sf"/>
</dbReference>
<evidence type="ECO:0000259" key="1">
    <source>
        <dbReference type="PROSITE" id="PS50835"/>
    </source>
</evidence>
<dbReference type="InterPro" id="IPR013783">
    <property type="entry name" value="Ig-like_fold"/>
</dbReference>
<keyword evidence="3" id="KW-1185">Reference proteome</keyword>
<sequence length="1048" mass="109617">MPDTNAKSLVNLNHQKIKMRKLDLKKWLHLPFIVVLFFFAGSKVTAQTTLAAGDLLFTGYDSTLGTNNASAADRFSFVLLTNISSGTVIYFTDRGYFTSSWQASGTSEGTIKWVSGSDLTVGAEVYITAYTATVNGTANGVVTQVLGGNAISGLNLSTAGDQLIAFQNVAGDPTATGTTFVAGLHWGTCSVASDANWDTIGTCAAGPTTSTRPAGLSSSTSTIWMGNPGTGGTYTNASFKGTGAPYANVAAARTAILTKANWNRSFNLTSGLPVVVPPGTVTFVMPPSITTHPANRAICAGSATTFSVVAAGNGIGYQWQLNSGSGYTNLSNGGVYSNVTTNTLVLTAVTGTMSGYLFRCVVTNADGSVNTNAATLTVSSMTTTGSQADVSCFGGNNGSATVNVTGGIGSYSYDWTPGNPSGDGTASVSGLAAGTYTVTITDAIGCTVSKTITITQPEQIIAIGLQTNVTCNSENDGTASVSVTGGSGTYSYAWFPSGGNAATATNLAPGSYTCFIFDTNGCSTSKGFNITEGGITTWDGVAWSAGYPNSNLKAIINADYTSTGDLSACGFVVNGTANVTVLSGHDFNIANKVVVAATASLTFQNNANLLQTNTLENSGNITLKRNAMMRRLEYVYWGAPVTGQQLQAFSPLTLSNRFYTLNETTNSFVQVADPATTNFVAPVGYMVRAPNTFLGAPAPKQLFQGTFTGTPNNGDFSIPVTANNGGFNLLGNPYPSPISADLFLQANPGTLYFWTHNVLGSGNANYATYNTVGTAAPNGGDVPNGTIQTGQGFLLLKAASGMATFNNTMRIGNNDGQFFRTNTENKSRFWLNLNNDGANVSQMLVGYLDGATLNIDESMDGKLIDMEGPSLSSLVDGAAFTIQGRPTPFQNTDTVKLNFKAAQSGNYTISLDHFDGVFADGAEIFLKDDFTGTLHNLKDSAYAFVSSEGDFADRFQVVFQNTTLGTSTASQDEKSVVVYNDRGVVHIKSAAFTINEVKIFDVQGRLIYYRDNVNGDNTTIENLPAASQILMVQIKSDAGGTVVKKIVR</sequence>
<name>A0A2S0RE93_9FLAO</name>
<dbReference type="Gene3D" id="2.40.10.10">
    <property type="entry name" value="Trypsin-like serine proteases"/>
    <property type="match status" value="1"/>
</dbReference>
<dbReference type="SUPFAM" id="SSF48726">
    <property type="entry name" value="Immunoglobulin"/>
    <property type="match status" value="1"/>
</dbReference>
<reference evidence="2 3" key="1">
    <citation type="submission" date="2018-04" db="EMBL/GenBank/DDBJ databases">
        <title>Genome sequencing of Flavobacterium sp. HYN0048.</title>
        <authorList>
            <person name="Yi H."/>
            <person name="Baek C."/>
        </authorList>
    </citation>
    <scope>NUCLEOTIDE SEQUENCE [LARGE SCALE GENOMIC DNA]</scope>
    <source>
        <strain evidence="2 3">HYN0048</strain>
    </source>
</reference>
<dbReference type="PROSITE" id="PS50835">
    <property type="entry name" value="IG_LIKE"/>
    <property type="match status" value="1"/>
</dbReference>
<accession>A0A2S0RE93</accession>
<dbReference type="Gene3D" id="2.60.40.10">
    <property type="entry name" value="Immunoglobulins"/>
    <property type="match status" value="1"/>
</dbReference>
<dbReference type="InterPro" id="IPR007110">
    <property type="entry name" value="Ig-like_dom"/>
</dbReference>
<gene>
    <name evidence="2" type="ORF">HYN48_04645</name>
</gene>
<dbReference type="InterPro" id="IPR025667">
    <property type="entry name" value="SprB_repeat"/>
</dbReference>
<organism evidence="2 3">
    <name type="scientific">Flavobacterium magnum</name>
    <dbReference type="NCBI Taxonomy" id="2162713"/>
    <lineage>
        <taxon>Bacteria</taxon>
        <taxon>Pseudomonadati</taxon>
        <taxon>Bacteroidota</taxon>
        <taxon>Flavobacteriia</taxon>
        <taxon>Flavobacteriales</taxon>
        <taxon>Flavobacteriaceae</taxon>
        <taxon>Flavobacterium</taxon>
    </lineage>
</organism>
<protein>
    <recommendedName>
        <fullName evidence="1">Ig-like domain-containing protein</fullName>
    </recommendedName>
</protein>
<dbReference type="InterPro" id="IPR043504">
    <property type="entry name" value="Peptidase_S1_PA_chymotrypsin"/>
</dbReference>
<dbReference type="EMBL" id="CP028811">
    <property type="protein sequence ID" value="AWA29431.1"/>
    <property type="molecule type" value="Genomic_DNA"/>
</dbReference>
<evidence type="ECO:0000313" key="3">
    <source>
        <dbReference type="Proteomes" id="UP000244193"/>
    </source>
</evidence>
<dbReference type="CDD" id="cd00146">
    <property type="entry name" value="PKD"/>
    <property type="match status" value="1"/>
</dbReference>
<dbReference type="KEGG" id="fmg:HYN48_04645"/>